<dbReference type="AlphaFoldDB" id="A0A2U3AEF3"/>
<comment type="caution">
    <text evidence="2">The sequence shown here is derived from an EMBL/GenBank/DDBJ whole genome shotgun (WGS) entry which is preliminary data.</text>
</comment>
<dbReference type="SUPFAM" id="SSF54001">
    <property type="entry name" value="Cysteine proteinases"/>
    <property type="match status" value="1"/>
</dbReference>
<dbReference type="InterPro" id="IPR052557">
    <property type="entry name" value="CAP/Cytokinesis_protein"/>
</dbReference>
<reference evidence="2 3" key="1">
    <citation type="submission" date="2018-05" db="EMBL/GenBank/DDBJ databases">
        <title>Kurthia sibirica genome sequence.</title>
        <authorList>
            <person name="Maclea K.S."/>
            <person name="Goen A.E."/>
        </authorList>
    </citation>
    <scope>NUCLEOTIDE SEQUENCE [LARGE SCALE GENOMIC DNA]</scope>
    <source>
        <strain evidence="2 3">ATCC 49154</strain>
    </source>
</reference>
<organism evidence="2 3">
    <name type="scientific">Kurthia sibirica</name>
    <dbReference type="NCBI Taxonomy" id="202750"/>
    <lineage>
        <taxon>Bacteria</taxon>
        <taxon>Bacillati</taxon>
        <taxon>Bacillota</taxon>
        <taxon>Bacilli</taxon>
        <taxon>Bacillales</taxon>
        <taxon>Caryophanaceae</taxon>
        <taxon>Kurthia</taxon>
    </lineage>
</organism>
<sequence>MAINFESLQQFQASGGLKSTTITAQQLLPAIVTHIQRMDRKFTLQVNGRLPKAMNELLADTFELSHLQQPFYTQHCSSRGTSHINVSKNRVKINFTVRYRMTKDEQSWVIDEIQTILQRLALEEMTPLEQVTAVHDYIVRNHQYEMQTDGSPFTVYTFMHEKKGVCMAYALLFEKMMELLAIPCYYVVGHANGEGDLGHAWNMVKLDGEWYHIDATWNDLGSKTKTHEIRYRYFLRTDDFMAGDHQWNLEHYPPCVSKRFDGLSNLYDVSLCKSTLYFPHPKTAKLTSALFPQLVFKELLPIRVQFCTLKDHQLYFSNYSDEGFLYSYNLVTKEVSCHCKKVVTAISSDLQQIMIHFEDGTIQRIDKITTVEKQDSVVITEPDTVIPFMNFGDSWFGSYEGAQQRIAMHSEDGVRLIMSQAVKKLTVDLLLHKGFQVTLTAGKKTLQLNEAASLILPKTLLPSTTELTLSSGMPIDYDDKDEVFIIRLLRSDTVLFKL</sequence>
<gene>
    <name evidence="2" type="ORF">DEX24_16690</name>
</gene>
<dbReference type="OrthoDB" id="9788327at2"/>
<keyword evidence="3" id="KW-1185">Reference proteome</keyword>
<dbReference type="InterPro" id="IPR002931">
    <property type="entry name" value="Transglutaminase-like"/>
</dbReference>
<dbReference type="Gene3D" id="3.10.620.30">
    <property type="match status" value="1"/>
</dbReference>
<feature type="domain" description="Transglutaminase-like" evidence="1">
    <location>
        <begin position="158"/>
        <end position="217"/>
    </location>
</feature>
<dbReference type="InterPro" id="IPR038765">
    <property type="entry name" value="Papain-like_cys_pep_sf"/>
</dbReference>
<dbReference type="PANTHER" id="PTHR46333">
    <property type="entry name" value="CYTOKINESIS PROTEIN 3"/>
    <property type="match status" value="1"/>
</dbReference>
<evidence type="ECO:0000313" key="2">
    <source>
        <dbReference type="EMBL" id="PWI22821.1"/>
    </source>
</evidence>
<evidence type="ECO:0000313" key="3">
    <source>
        <dbReference type="Proteomes" id="UP000245938"/>
    </source>
</evidence>
<dbReference type="Proteomes" id="UP000245938">
    <property type="component" value="Unassembled WGS sequence"/>
</dbReference>
<protein>
    <submittedName>
        <fullName evidence="2">S-layer protein</fullName>
    </submittedName>
</protein>
<evidence type="ECO:0000259" key="1">
    <source>
        <dbReference type="SMART" id="SM00460"/>
    </source>
</evidence>
<dbReference type="EMBL" id="QFVR01000050">
    <property type="protein sequence ID" value="PWI22821.1"/>
    <property type="molecule type" value="Genomic_DNA"/>
</dbReference>
<dbReference type="Pfam" id="PF01841">
    <property type="entry name" value="Transglut_core"/>
    <property type="match status" value="1"/>
</dbReference>
<dbReference type="PANTHER" id="PTHR46333:SF2">
    <property type="entry name" value="CYTOKINESIS PROTEIN 3"/>
    <property type="match status" value="1"/>
</dbReference>
<proteinExistence type="predicted"/>
<dbReference type="RefSeq" id="WP_109307499.1">
    <property type="nucleotide sequence ID" value="NZ_BJUF01000107.1"/>
</dbReference>
<dbReference type="GO" id="GO:0005737">
    <property type="term" value="C:cytoplasm"/>
    <property type="evidence" value="ECO:0007669"/>
    <property type="project" value="TreeGrafter"/>
</dbReference>
<dbReference type="SMART" id="SM00460">
    <property type="entry name" value="TGc"/>
    <property type="match status" value="1"/>
</dbReference>
<accession>A0A2U3AEF3</accession>
<name>A0A2U3AEF3_9BACL</name>